<proteinExistence type="predicted"/>
<accession>A0ABV5WGR1</accession>
<feature type="non-terminal residue" evidence="2">
    <location>
        <position position="249"/>
    </location>
</feature>
<sequence>MKGTKKSLPDGWITSGFRFSIVPTEEQAIRLERAFGCERKVYNVYIAGLYEYLEGIEFEGGFIRYQVPSYTTITAQYDYLDKSNDSFVYNDAKMRFQAAIQKYNEEYAKKPMQYKKSVRKKMKTIGYIPTFRDIKGYTTNQTNGNIKIRQENGECFLCIPKFREGISMILHRDVPADGVIKKATVKREGIRYMVSLSIDYPFQVPQPQEDLSPDDVIGLDYSQEQLYVDSNGHIAGYTRYHKIIENRQR</sequence>
<evidence type="ECO:0000313" key="3">
    <source>
        <dbReference type="Proteomes" id="UP001589609"/>
    </source>
</evidence>
<dbReference type="RefSeq" id="WP_379949644.1">
    <property type="nucleotide sequence ID" value="NZ_JBHMAF010000069.1"/>
</dbReference>
<reference evidence="2 3" key="1">
    <citation type="submission" date="2024-09" db="EMBL/GenBank/DDBJ databases">
        <authorList>
            <person name="Sun Q."/>
            <person name="Mori K."/>
        </authorList>
    </citation>
    <scope>NUCLEOTIDE SEQUENCE [LARGE SCALE GENOMIC DNA]</scope>
    <source>
        <strain evidence="2 3">JCM 11201</strain>
    </source>
</reference>
<dbReference type="Proteomes" id="UP001589609">
    <property type="component" value="Unassembled WGS sequence"/>
</dbReference>
<dbReference type="InterPro" id="IPR021027">
    <property type="entry name" value="Transposase_put_HTH"/>
</dbReference>
<feature type="domain" description="Transposase putative helix-turn-helix" evidence="1">
    <location>
        <begin position="15"/>
        <end position="47"/>
    </location>
</feature>
<evidence type="ECO:0000313" key="2">
    <source>
        <dbReference type="EMBL" id="MFB9759336.1"/>
    </source>
</evidence>
<protein>
    <submittedName>
        <fullName evidence="2">Helix-turn-helix domain-containing protein</fullName>
    </submittedName>
</protein>
<dbReference type="Pfam" id="PF12323">
    <property type="entry name" value="HTH_OrfB_IS605"/>
    <property type="match status" value="1"/>
</dbReference>
<comment type="caution">
    <text evidence="2">The sequence shown here is derived from an EMBL/GenBank/DDBJ whole genome shotgun (WGS) entry which is preliminary data.</text>
</comment>
<name>A0ABV5WGR1_9BACI</name>
<dbReference type="EMBL" id="JBHMAF010000069">
    <property type="protein sequence ID" value="MFB9759336.1"/>
    <property type="molecule type" value="Genomic_DNA"/>
</dbReference>
<organism evidence="2 3">
    <name type="scientific">Ectobacillus funiculus</name>
    <dbReference type="NCBI Taxonomy" id="137993"/>
    <lineage>
        <taxon>Bacteria</taxon>
        <taxon>Bacillati</taxon>
        <taxon>Bacillota</taxon>
        <taxon>Bacilli</taxon>
        <taxon>Bacillales</taxon>
        <taxon>Bacillaceae</taxon>
        <taxon>Ectobacillus</taxon>
    </lineage>
</organism>
<keyword evidence="3" id="KW-1185">Reference proteome</keyword>
<gene>
    <name evidence="2" type="ORF">ACFFMS_12900</name>
</gene>
<evidence type="ECO:0000259" key="1">
    <source>
        <dbReference type="Pfam" id="PF12323"/>
    </source>
</evidence>